<feature type="compositionally biased region" description="Polar residues" evidence="4">
    <location>
        <begin position="111"/>
        <end position="129"/>
    </location>
</feature>
<proteinExistence type="inferred from homology"/>
<dbReference type="InterPro" id="IPR006127">
    <property type="entry name" value="ZnuA-like"/>
</dbReference>
<evidence type="ECO:0000256" key="1">
    <source>
        <dbReference type="ARBA" id="ARBA00011028"/>
    </source>
</evidence>
<reference evidence="6" key="1">
    <citation type="journal article" date="2014" name="Front. Microbiol.">
        <title>High frequency of phylogenetically diverse reductive dehalogenase-homologous genes in deep subseafloor sedimentary metagenomes.</title>
        <authorList>
            <person name="Kawai M."/>
            <person name="Futagami T."/>
            <person name="Toyoda A."/>
            <person name="Takaki Y."/>
            <person name="Nishi S."/>
            <person name="Hori S."/>
            <person name="Arai W."/>
            <person name="Tsubouchi T."/>
            <person name="Morono Y."/>
            <person name="Uchiyama I."/>
            <person name="Ito T."/>
            <person name="Fujiyama A."/>
            <person name="Inagaki F."/>
            <person name="Takami H."/>
        </authorList>
    </citation>
    <scope>NUCLEOTIDE SEQUENCE</scope>
    <source>
        <strain evidence="6">Expedition CK06-06</strain>
    </source>
</reference>
<evidence type="ECO:0000313" key="6">
    <source>
        <dbReference type="EMBL" id="GAG79727.1"/>
    </source>
</evidence>
<keyword evidence="5" id="KW-0812">Transmembrane</keyword>
<dbReference type="InterPro" id="IPR050492">
    <property type="entry name" value="Bact_metal-bind_prot9"/>
</dbReference>
<evidence type="ECO:0000256" key="3">
    <source>
        <dbReference type="ARBA" id="ARBA00022729"/>
    </source>
</evidence>
<dbReference type="GO" id="GO:0030001">
    <property type="term" value="P:metal ion transport"/>
    <property type="evidence" value="ECO:0007669"/>
    <property type="project" value="InterPro"/>
</dbReference>
<feature type="region of interest" description="Disordered" evidence="4">
    <location>
        <begin position="111"/>
        <end position="135"/>
    </location>
</feature>
<dbReference type="SUPFAM" id="SSF53807">
    <property type="entry name" value="Helical backbone' metal receptor"/>
    <property type="match status" value="1"/>
</dbReference>
<accession>X1BET0</accession>
<name>X1BET0_9ZZZZ</name>
<dbReference type="EMBL" id="BART01009692">
    <property type="protein sequence ID" value="GAG79727.1"/>
    <property type="molecule type" value="Genomic_DNA"/>
</dbReference>
<organism evidence="6">
    <name type="scientific">marine sediment metagenome</name>
    <dbReference type="NCBI Taxonomy" id="412755"/>
    <lineage>
        <taxon>unclassified sequences</taxon>
        <taxon>metagenomes</taxon>
        <taxon>ecological metagenomes</taxon>
    </lineage>
</organism>
<evidence type="ECO:0000256" key="5">
    <source>
        <dbReference type="SAM" id="Phobius"/>
    </source>
</evidence>
<comment type="caution">
    <text evidence="6">The sequence shown here is derived from an EMBL/GenBank/DDBJ whole genome shotgun (WGS) entry which is preliminary data.</text>
</comment>
<dbReference type="PANTHER" id="PTHR42953">
    <property type="entry name" value="HIGH-AFFINITY ZINC UPTAKE SYSTEM PROTEIN ZNUA-RELATED"/>
    <property type="match status" value="1"/>
</dbReference>
<dbReference type="Gene3D" id="3.40.50.1980">
    <property type="entry name" value="Nitrogenase molybdenum iron protein domain"/>
    <property type="match status" value="1"/>
</dbReference>
<evidence type="ECO:0000256" key="2">
    <source>
        <dbReference type="ARBA" id="ARBA00022448"/>
    </source>
</evidence>
<dbReference type="GO" id="GO:0046872">
    <property type="term" value="F:metal ion binding"/>
    <property type="evidence" value="ECO:0007669"/>
    <property type="project" value="InterPro"/>
</dbReference>
<feature type="transmembrane region" description="Helical" evidence="5">
    <location>
        <begin position="189"/>
        <end position="213"/>
    </location>
</feature>
<keyword evidence="5" id="KW-0472">Membrane</keyword>
<dbReference type="PANTHER" id="PTHR42953:SF3">
    <property type="entry name" value="HIGH-AFFINITY ZINC UPTAKE SYSTEM PROTEIN ZNUA"/>
    <property type="match status" value="1"/>
</dbReference>
<dbReference type="AlphaFoldDB" id="X1BET0"/>
<dbReference type="Pfam" id="PF01297">
    <property type="entry name" value="ZnuA"/>
    <property type="match status" value="1"/>
</dbReference>
<evidence type="ECO:0008006" key="7">
    <source>
        <dbReference type="Google" id="ProtNLM"/>
    </source>
</evidence>
<evidence type="ECO:0000256" key="4">
    <source>
        <dbReference type="SAM" id="MobiDB-lite"/>
    </source>
</evidence>
<keyword evidence="3" id="KW-0732">Signal</keyword>
<comment type="similarity">
    <text evidence="1">Belongs to the bacterial solute-binding protein 9 family.</text>
</comment>
<sequence>MAFAGNCTVASSTIIQDDHIIVASILPIVGFASKVGGEKINVFEMIPSGASPHTYEPTPGQLEKVSKAEMYLAVGSGIEFEIVWLDKIIAINDDMVLVDCSKGIGLIDISQNPETKNGDNNSKTGSQEISGGLEDNHERIGKDPHIWLSPKNAAVMVENIYLGLSAVDPDNEDYFYDNKVDFLLRHTTFLIYIEIALISWVTNTTAIFLLSLVNNSYIDFCISGSMLAIGSSINKSTGSLTIALAISTL</sequence>
<keyword evidence="2" id="KW-0813">Transport</keyword>
<gene>
    <name evidence="6" type="ORF">S01H4_21403</name>
</gene>
<protein>
    <recommendedName>
        <fullName evidence="7">Zinc ABC transporter substrate-binding protein</fullName>
    </recommendedName>
</protein>
<keyword evidence="5" id="KW-1133">Transmembrane helix</keyword>